<reference evidence="2" key="1">
    <citation type="submission" date="2021-01" db="EMBL/GenBank/DDBJ databases">
        <authorList>
            <person name="Corre E."/>
            <person name="Pelletier E."/>
            <person name="Niang G."/>
            <person name="Scheremetjew M."/>
            <person name="Finn R."/>
            <person name="Kale V."/>
            <person name="Holt S."/>
            <person name="Cochrane G."/>
            <person name="Meng A."/>
            <person name="Brown T."/>
            <person name="Cohen L."/>
        </authorList>
    </citation>
    <scope>NUCLEOTIDE SEQUENCE</scope>
    <source>
        <strain evidence="2">SAG 11-48b</strain>
    </source>
</reference>
<evidence type="ECO:0000256" key="1">
    <source>
        <dbReference type="SAM" id="SignalP"/>
    </source>
</evidence>
<keyword evidence="1" id="KW-0732">Signal</keyword>
<evidence type="ECO:0000313" key="2">
    <source>
        <dbReference type="EMBL" id="CAD9652273.1"/>
    </source>
</evidence>
<name>A0A7S2QUD9_9CHLO</name>
<dbReference type="EMBL" id="HBHD01001736">
    <property type="protein sequence ID" value="CAD9652273.1"/>
    <property type="molecule type" value="Transcribed_RNA"/>
</dbReference>
<accession>A0A7S2QUD9</accession>
<dbReference type="AlphaFoldDB" id="A0A7S2QUD9"/>
<protein>
    <submittedName>
        <fullName evidence="2">Uncharacterized protein</fullName>
    </submittedName>
</protein>
<sequence>MLSFLYTAPTWHACINIHLLRFLLSACCLLTTSCCRPPGEPAPDFQTSWPVGILALEEDARTNFFSKVHIHTGVGMANCIMVEPMNQVVNHCKCRDAKVCGEEEKLVLQLLKDGKMPHRYELPVFTGTQQ</sequence>
<gene>
    <name evidence="2" type="ORF">CCHL1392_LOCUS948</name>
</gene>
<proteinExistence type="predicted"/>
<feature type="signal peptide" evidence="1">
    <location>
        <begin position="1"/>
        <end position="35"/>
    </location>
</feature>
<feature type="chain" id="PRO_5030574995" evidence="1">
    <location>
        <begin position="36"/>
        <end position="130"/>
    </location>
</feature>
<organism evidence="2">
    <name type="scientific">Chlamydomonas chlamydogama</name>
    <dbReference type="NCBI Taxonomy" id="225041"/>
    <lineage>
        <taxon>Eukaryota</taxon>
        <taxon>Viridiplantae</taxon>
        <taxon>Chlorophyta</taxon>
        <taxon>core chlorophytes</taxon>
        <taxon>Chlorophyceae</taxon>
        <taxon>CS clade</taxon>
        <taxon>Chlamydomonadales</taxon>
        <taxon>Chlamydomonadaceae</taxon>
        <taxon>Chlamydomonas</taxon>
    </lineage>
</organism>